<feature type="region of interest" description="Disordered" evidence="1">
    <location>
        <begin position="1"/>
        <end position="60"/>
    </location>
</feature>
<keyword evidence="3" id="KW-1185">Reference proteome</keyword>
<name>A0ABV0Q3M1_9TELE</name>
<feature type="compositionally biased region" description="Basic and acidic residues" evidence="1">
    <location>
        <begin position="15"/>
        <end position="25"/>
    </location>
</feature>
<evidence type="ECO:0000313" key="2">
    <source>
        <dbReference type="EMBL" id="MEQ2190384.1"/>
    </source>
</evidence>
<dbReference type="Proteomes" id="UP001434883">
    <property type="component" value="Unassembled WGS sequence"/>
</dbReference>
<sequence>MTNSSLVNPTAEEEEGRHSTSENDKSLLGVHSQTHHFSRLEMEKGSSSLNAPKSPPEQVCETKRSLNDSLIKYKIMNKSPKLGEFLLQEPLPGTSLVFWGLLTLYYFHCRNHFPCRLLG</sequence>
<protein>
    <submittedName>
        <fullName evidence="2">Uncharacterized protein</fullName>
    </submittedName>
</protein>
<gene>
    <name evidence="2" type="ORF">XENOCAPTIV_006399</name>
</gene>
<organism evidence="2 3">
    <name type="scientific">Xenoophorus captivus</name>
    <dbReference type="NCBI Taxonomy" id="1517983"/>
    <lineage>
        <taxon>Eukaryota</taxon>
        <taxon>Metazoa</taxon>
        <taxon>Chordata</taxon>
        <taxon>Craniata</taxon>
        <taxon>Vertebrata</taxon>
        <taxon>Euteleostomi</taxon>
        <taxon>Actinopterygii</taxon>
        <taxon>Neopterygii</taxon>
        <taxon>Teleostei</taxon>
        <taxon>Neoteleostei</taxon>
        <taxon>Acanthomorphata</taxon>
        <taxon>Ovalentaria</taxon>
        <taxon>Atherinomorphae</taxon>
        <taxon>Cyprinodontiformes</taxon>
        <taxon>Goodeidae</taxon>
        <taxon>Xenoophorus</taxon>
    </lineage>
</organism>
<comment type="caution">
    <text evidence="2">The sequence shown here is derived from an EMBL/GenBank/DDBJ whole genome shotgun (WGS) entry which is preliminary data.</text>
</comment>
<proteinExistence type="predicted"/>
<evidence type="ECO:0000313" key="3">
    <source>
        <dbReference type="Proteomes" id="UP001434883"/>
    </source>
</evidence>
<accession>A0ABV0Q3M1</accession>
<evidence type="ECO:0000256" key="1">
    <source>
        <dbReference type="SAM" id="MobiDB-lite"/>
    </source>
</evidence>
<dbReference type="EMBL" id="JAHRIN010000016">
    <property type="protein sequence ID" value="MEQ2190384.1"/>
    <property type="molecule type" value="Genomic_DNA"/>
</dbReference>
<reference evidence="2 3" key="1">
    <citation type="submission" date="2021-06" db="EMBL/GenBank/DDBJ databases">
        <authorList>
            <person name="Palmer J.M."/>
        </authorList>
    </citation>
    <scope>NUCLEOTIDE SEQUENCE [LARGE SCALE GENOMIC DNA]</scope>
    <source>
        <strain evidence="2 3">XC_2019</strain>
        <tissue evidence="2">Muscle</tissue>
    </source>
</reference>